<dbReference type="GeneID" id="47722653"/>
<feature type="transmembrane region" description="Helical" evidence="1">
    <location>
        <begin position="200"/>
        <end position="221"/>
    </location>
</feature>
<feature type="transmembrane region" description="Helical" evidence="1">
    <location>
        <begin position="104"/>
        <end position="122"/>
    </location>
</feature>
<evidence type="ECO:0000313" key="2">
    <source>
        <dbReference type="EMBL" id="SFZ81406.1"/>
    </source>
</evidence>
<dbReference type="KEGG" id="tmar:MARIT_1090"/>
<evidence type="ECO:0000313" key="3">
    <source>
        <dbReference type="Proteomes" id="UP000231564"/>
    </source>
</evidence>
<dbReference type="STRING" id="1349785.GCA_000509405_01279"/>
<dbReference type="RefSeq" id="WP_024741413.1">
    <property type="nucleotide sequence ID" value="NZ_BAUG01000026.1"/>
</dbReference>
<feature type="transmembrane region" description="Helical" evidence="1">
    <location>
        <begin position="18"/>
        <end position="38"/>
    </location>
</feature>
<reference evidence="2 3" key="1">
    <citation type="submission" date="2016-11" db="EMBL/GenBank/DDBJ databases">
        <authorList>
            <person name="Jaros S."/>
            <person name="Januszkiewicz K."/>
            <person name="Wedrychowicz H."/>
        </authorList>
    </citation>
    <scope>NUCLEOTIDE SEQUENCE [LARGE SCALE GENOMIC DNA]</scope>
    <source>
        <strain evidence="2">NCIMB 2154T</strain>
    </source>
</reference>
<keyword evidence="3" id="KW-1185">Reference proteome</keyword>
<organism evidence="2 3">
    <name type="scientific">Tenacibaculum maritimum NCIMB 2154</name>
    <dbReference type="NCBI Taxonomy" id="1349785"/>
    <lineage>
        <taxon>Bacteria</taxon>
        <taxon>Pseudomonadati</taxon>
        <taxon>Bacteroidota</taxon>
        <taxon>Flavobacteriia</taxon>
        <taxon>Flavobacteriales</taxon>
        <taxon>Flavobacteriaceae</taxon>
        <taxon>Tenacibaculum</taxon>
    </lineage>
</organism>
<gene>
    <name evidence="2" type="ORF">MARIT_1090</name>
</gene>
<proteinExistence type="predicted"/>
<dbReference type="OrthoDB" id="1349006at2"/>
<evidence type="ECO:0000256" key="1">
    <source>
        <dbReference type="SAM" id="Phobius"/>
    </source>
</evidence>
<feature type="transmembrane region" description="Helical" evidence="1">
    <location>
        <begin position="167"/>
        <end position="188"/>
    </location>
</feature>
<feature type="transmembrane region" description="Helical" evidence="1">
    <location>
        <begin position="45"/>
        <end position="63"/>
    </location>
</feature>
<protein>
    <submittedName>
        <fullName evidence="2">Uncharacterized protein</fullName>
    </submittedName>
</protein>
<feature type="transmembrane region" description="Helical" evidence="1">
    <location>
        <begin position="128"/>
        <end position="147"/>
    </location>
</feature>
<keyword evidence="1" id="KW-1133">Transmembrane helix</keyword>
<accession>A0A2H1E8H1</accession>
<name>A0A2H1E8H1_9FLAO</name>
<dbReference type="EMBL" id="LT634361">
    <property type="protein sequence ID" value="SFZ81406.1"/>
    <property type="molecule type" value="Genomic_DNA"/>
</dbReference>
<dbReference type="Proteomes" id="UP000231564">
    <property type="component" value="Chromosome MARIT"/>
</dbReference>
<feature type="transmembrane region" description="Helical" evidence="1">
    <location>
        <begin position="75"/>
        <end position="92"/>
    </location>
</feature>
<keyword evidence="1" id="KW-0812">Transmembrane</keyword>
<keyword evidence="1" id="KW-0472">Membrane</keyword>
<dbReference type="AlphaFoldDB" id="A0A2H1E8H1"/>
<sequence length="226" mass="27545">MILELAFNPKKMYNYYPFLNKLLLGAEFTTALISLYYLPKIKYTYWKWFTFYLCFVFIQEFLWKDTKFIFNIKKQEYYAFLGIPFQYLFLYWLYGLKSLKSKKIFFISSLIYLTTFIPFEIFDQKIRILYPVNLTIGSIILIVLVVLEFLKQIRNDNILKFKENKMFYINLGVILFYVGTYPFSAFYHELLKHVAIWNAYYFYFVTSNIFMYLLFAASFIWGKHQS</sequence>